<reference evidence="5" key="1">
    <citation type="submission" date="2011-07" db="EMBL/GenBank/DDBJ databases">
        <authorList>
            <consortium name="Caenorhabditis brenneri Sequencing and Analysis Consortium"/>
            <person name="Wilson R.K."/>
        </authorList>
    </citation>
    <scope>NUCLEOTIDE SEQUENCE [LARGE SCALE GENOMIC DNA]</scope>
    <source>
        <strain evidence="5">PB2801</strain>
    </source>
</reference>
<feature type="compositionally biased region" description="Basic residues" evidence="2">
    <location>
        <begin position="675"/>
        <end position="695"/>
    </location>
</feature>
<keyword evidence="1" id="KW-0175">Coiled coil</keyword>
<dbReference type="HOGENOM" id="CLU_370977_0_0_1"/>
<accession>G0NJ35</accession>
<dbReference type="Pfam" id="PF04435">
    <property type="entry name" value="SPK"/>
    <property type="match status" value="1"/>
</dbReference>
<keyword evidence="5" id="KW-1185">Reference proteome</keyword>
<feature type="compositionally biased region" description="Polar residues" evidence="2">
    <location>
        <begin position="629"/>
        <end position="642"/>
    </location>
</feature>
<evidence type="ECO:0000259" key="3">
    <source>
        <dbReference type="SMART" id="SM00583"/>
    </source>
</evidence>
<feature type="compositionally biased region" description="Basic and acidic residues" evidence="2">
    <location>
        <begin position="385"/>
        <end position="403"/>
    </location>
</feature>
<dbReference type="InterPro" id="IPR053315">
    <property type="entry name" value="Peptidase_C14A"/>
</dbReference>
<feature type="compositionally biased region" description="Polar residues" evidence="2">
    <location>
        <begin position="404"/>
        <end position="422"/>
    </location>
</feature>
<evidence type="ECO:0000256" key="2">
    <source>
        <dbReference type="SAM" id="MobiDB-lite"/>
    </source>
</evidence>
<sequence length="750" mass="84936">MSERKRKTSPIDGQPHEKKKNGFEERKHGEIWKFILRHIRNAEDLTLDPPMSEKIREGMMIWEQMKEEVDTILEATDLYDMFHNAMVPNLAFADLSIQTKACLYYALQKPVDSEFQNQLHDVADYRLDDHNVLIAFRKKSPEEITIKDDPNDPWYEVWPDRNAENNSVEKHEKKNPVPIEKCTEQNPEEDSVFIVNDVDNSVEQQNFLIEQFVEKNPENSAVNNQEQQNFFTEKSAEKNPEQEHVITEKDAETEKRLDLSFDEITFTEESCWGVAEGGQSGEAMDVDAMTAFIRESFQSTSAPIATNAAFPLIDITDSDFEAMELAPRPVKTIEDALLKIIAPADDLTQQIVDDEADDDDVQEVEQVTNDADDDEIVFIGTQPGTDRRSSFKKEGNTSFREETTMNTPKTTPIYSSPLGSTRSRNARNQMQVHSNAQFDAAATALDSPMHVSNTSFIEETTMNTPTTTPIYSSPLDSTRSLNARNQMQMHSNVQFDAAATALDSPMDVRPPNVREHVLNLERCLGDAQIKAAQDALRITDLETKLQKFGEEVKILQEDFITSQLRISILESQNKEVNQRFDRVERELQLIRSKELPPSLEFSTSSTSAFFTCSSESFVVSPIKIPQAVSLTQETGPSDTRTPNYPIDDETPPIIRPKRIVPKGKPADAYEDKTKKTTPKKKTTSKLTSRKGRRTPNKTTEKENDEEEKTPAPAAIPKKRTEVSKLHGILGANDETPTSRRNTKTPIRFGV</sequence>
<evidence type="ECO:0000313" key="4">
    <source>
        <dbReference type="EMBL" id="EGT32061.1"/>
    </source>
</evidence>
<protein>
    <recommendedName>
        <fullName evidence="3">SPK domain-containing protein</fullName>
    </recommendedName>
</protein>
<feature type="compositionally biased region" description="Basic and acidic residues" evidence="2">
    <location>
        <begin position="664"/>
        <end position="674"/>
    </location>
</feature>
<dbReference type="eggNOG" id="ENOG502TK6W">
    <property type="taxonomic scope" value="Eukaryota"/>
</dbReference>
<dbReference type="EMBL" id="GL379893">
    <property type="protein sequence ID" value="EGT32061.1"/>
    <property type="molecule type" value="Genomic_DNA"/>
</dbReference>
<proteinExistence type="predicted"/>
<dbReference type="Proteomes" id="UP000008068">
    <property type="component" value="Unassembled WGS sequence"/>
</dbReference>
<dbReference type="InParanoid" id="G0NJ35"/>
<evidence type="ECO:0000256" key="1">
    <source>
        <dbReference type="SAM" id="Coils"/>
    </source>
</evidence>
<evidence type="ECO:0000313" key="5">
    <source>
        <dbReference type="Proteomes" id="UP000008068"/>
    </source>
</evidence>
<gene>
    <name evidence="4" type="ORF">CAEBREN_08207</name>
</gene>
<feature type="region of interest" description="Disordered" evidence="2">
    <location>
        <begin position="381"/>
        <end position="422"/>
    </location>
</feature>
<feature type="region of interest" description="Disordered" evidence="2">
    <location>
        <begin position="629"/>
        <end position="750"/>
    </location>
</feature>
<dbReference type="InterPro" id="IPR006570">
    <property type="entry name" value="SPK_dom"/>
</dbReference>
<dbReference type="PANTHER" id="PTHR23362">
    <property type="entry name" value="L-PLASTIN-RELATED"/>
    <property type="match status" value="1"/>
</dbReference>
<dbReference type="AlphaFoldDB" id="G0NJ35"/>
<feature type="region of interest" description="Disordered" evidence="2">
    <location>
        <begin position="1"/>
        <end position="23"/>
    </location>
</feature>
<feature type="domain" description="SPK" evidence="3">
    <location>
        <begin position="27"/>
        <end position="148"/>
    </location>
</feature>
<feature type="compositionally biased region" description="Basic and acidic residues" evidence="2">
    <location>
        <begin position="14"/>
        <end position="23"/>
    </location>
</feature>
<feature type="coiled-coil region" evidence="1">
    <location>
        <begin position="538"/>
        <end position="593"/>
    </location>
</feature>
<organism evidence="5">
    <name type="scientific">Caenorhabditis brenneri</name>
    <name type="common">Nematode worm</name>
    <dbReference type="NCBI Taxonomy" id="135651"/>
    <lineage>
        <taxon>Eukaryota</taxon>
        <taxon>Metazoa</taxon>
        <taxon>Ecdysozoa</taxon>
        <taxon>Nematoda</taxon>
        <taxon>Chromadorea</taxon>
        <taxon>Rhabditida</taxon>
        <taxon>Rhabditina</taxon>
        <taxon>Rhabditomorpha</taxon>
        <taxon>Rhabditoidea</taxon>
        <taxon>Rhabditidae</taxon>
        <taxon>Peloderinae</taxon>
        <taxon>Caenorhabditis</taxon>
    </lineage>
</organism>
<dbReference type="SMART" id="SM00583">
    <property type="entry name" value="SPK"/>
    <property type="match status" value="1"/>
</dbReference>
<name>G0NJ35_CAEBE</name>